<dbReference type="Proteomes" id="UP000284706">
    <property type="component" value="Unassembled WGS sequence"/>
</dbReference>
<accession>A0A409YQ88</accession>
<keyword evidence="2" id="KW-1185">Reference proteome</keyword>
<name>A0A409YQ88_9AGAR</name>
<dbReference type="InParanoid" id="A0A409YQ88"/>
<dbReference type="EMBL" id="NHYE01000514">
    <property type="protein sequence ID" value="PPR05160.1"/>
    <property type="molecule type" value="Genomic_DNA"/>
</dbReference>
<dbReference type="AlphaFoldDB" id="A0A409YQ88"/>
<organism evidence="1 2">
    <name type="scientific">Gymnopilus dilepis</name>
    <dbReference type="NCBI Taxonomy" id="231916"/>
    <lineage>
        <taxon>Eukaryota</taxon>
        <taxon>Fungi</taxon>
        <taxon>Dikarya</taxon>
        <taxon>Basidiomycota</taxon>
        <taxon>Agaricomycotina</taxon>
        <taxon>Agaricomycetes</taxon>
        <taxon>Agaricomycetidae</taxon>
        <taxon>Agaricales</taxon>
        <taxon>Agaricineae</taxon>
        <taxon>Hymenogastraceae</taxon>
        <taxon>Gymnopilus</taxon>
    </lineage>
</organism>
<evidence type="ECO:0000313" key="2">
    <source>
        <dbReference type="Proteomes" id="UP000284706"/>
    </source>
</evidence>
<gene>
    <name evidence="1" type="ORF">CVT26_012246</name>
</gene>
<sequence>MTFQDFEAADMGSEDSLNLLNTTVTTSVLIVSAFFPLAKSKHTKKDYENWLARFLEPITTDIYMFTTPELADTIRLVRRERPITIDTTYSSPFEVPPLQGYEAAYTEMNDMDPEKWHHSPGLYAVWNAKPYFLDTAVKTLSAQGRTYDYAFWNDGGSFRRNHVYSEWPSPARVAQVWEEGTRLSGTKKEDLLFFPIFQLPDAKLKEWKEDMGPIANSVQFSEGSFFGGSPSTIEWFSKIFYAYHYYYLSKNLFVGIDQDIFNSLFLLFPERIFTVWMNDPLAPAHQGITPSPSLVPSLERGFLGECGAEWFYYQFWLADAQTRDEMRKIWIGEERWRKSGWWQERKLCRLTGAMSMMDVLRRAFGADWNPPMKSLVVPGV</sequence>
<protein>
    <submittedName>
        <fullName evidence="1">Uncharacterized protein</fullName>
    </submittedName>
</protein>
<proteinExistence type="predicted"/>
<dbReference type="OrthoDB" id="411632at2759"/>
<reference evidence="1 2" key="1">
    <citation type="journal article" date="2018" name="Evol. Lett.">
        <title>Horizontal gene cluster transfer increased hallucinogenic mushroom diversity.</title>
        <authorList>
            <person name="Reynolds H.T."/>
            <person name="Vijayakumar V."/>
            <person name="Gluck-Thaler E."/>
            <person name="Korotkin H.B."/>
            <person name="Matheny P.B."/>
            <person name="Slot J.C."/>
        </authorList>
    </citation>
    <scope>NUCLEOTIDE SEQUENCE [LARGE SCALE GENOMIC DNA]</scope>
    <source>
        <strain evidence="1 2">SRW20</strain>
    </source>
</reference>
<comment type="caution">
    <text evidence="1">The sequence shown here is derived from an EMBL/GenBank/DDBJ whole genome shotgun (WGS) entry which is preliminary data.</text>
</comment>
<evidence type="ECO:0000313" key="1">
    <source>
        <dbReference type="EMBL" id="PPR05160.1"/>
    </source>
</evidence>